<dbReference type="CTD" id="9940199"/>
<gene>
    <name evidence="1" type="ORF">LOAG_02811</name>
</gene>
<dbReference type="RefSeq" id="XP_003138396.1">
    <property type="nucleotide sequence ID" value="XM_003138348.1"/>
</dbReference>
<protein>
    <submittedName>
        <fullName evidence="1">Uncharacterized protein</fullName>
    </submittedName>
</protein>
<dbReference type="GeneID" id="9940199"/>
<evidence type="ECO:0000313" key="1">
    <source>
        <dbReference type="EMBL" id="EFO25672.1"/>
    </source>
</evidence>
<dbReference type="InParanoid" id="A0A1S0U623"/>
<reference evidence="1" key="1">
    <citation type="submission" date="2012-04" db="EMBL/GenBank/DDBJ databases">
        <title>The Genome Sequence of Loa loa.</title>
        <authorList>
            <consortium name="The Broad Institute Genome Sequencing Platform"/>
            <consortium name="Broad Institute Genome Sequencing Center for Infectious Disease"/>
            <person name="Nutman T.B."/>
            <person name="Fink D.L."/>
            <person name="Russ C."/>
            <person name="Young S."/>
            <person name="Zeng Q."/>
            <person name="Gargeya S."/>
            <person name="Alvarado L."/>
            <person name="Berlin A."/>
            <person name="Chapman S.B."/>
            <person name="Chen Z."/>
            <person name="Freedman E."/>
            <person name="Gellesch M."/>
            <person name="Goldberg J."/>
            <person name="Griggs A."/>
            <person name="Gujja S."/>
            <person name="Heilman E.R."/>
            <person name="Heiman D."/>
            <person name="Howarth C."/>
            <person name="Mehta T."/>
            <person name="Neiman D."/>
            <person name="Pearson M."/>
            <person name="Roberts A."/>
            <person name="Saif S."/>
            <person name="Shea T."/>
            <person name="Shenoy N."/>
            <person name="Sisk P."/>
            <person name="Stolte C."/>
            <person name="Sykes S."/>
            <person name="White J."/>
            <person name="Yandava C."/>
            <person name="Haas B."/>
            <person name="Henn M.R."/>
            <person name="Nusbaum C."/>
            <person name="Birren B."/>
        </authorList>
    </citation>
    <scope>NUCLEOTIDE SEQUENCE [LARGE SCALE GENOMIC DNA]</scope>
</reference>
<name>A0A1S0U623_LOALO</name>
<dbReference type="AlphaFoldDB" id="A0A1S0U623"/>
<dbReference type="KEGG" id="loa:LOAG_02811"/>
<sequence length="111" mass="12761">MQNTSAGYKSCIYDLAYCGSSEVRDLPARISLQERLAIIRSRKAHGWKILMQIYMRQQFALARPRHSALRVLVYVLCKLRWNYHDSNIIDIDSTSINLIMTSCVMTVAVHA</sequence>
<accession>A0A1S0U623</accession>
<dbReference type="EMBL" id="JH712213">
    <property type="protein sequence ID" value="EFO25672.1"/>
    <property type="molecule type" value="Genomic_DNA"/>
</dbReference>
<proteinExistence type="predicted"/>
<organism evidence="1">
    <name type="scientific">Loa loa</name>
    <name type="common">Eye worm</name>
    <name type="synonym">Filaria loa</name>
    <dbReference type="NCBI Taxonomy" id="7209"/>
    <lineage>
        <taxon>Eukaryota</taxon>
        <taxon>Metazoa</taxon>
        <taxon>Ecdysozoa</taxon>
        <taxon>Nematoda</taxon>
        <taxon>Chromadorea</taxon>
        <taxon>Rhabditida</taxon>
        <taxon>Spirurina</taxon>
        <taxon>Spiruromorpha</taxon>
        <taxon>Filarioidea</taxon>
        <taxon>Onchocercidae</taxon>
        <taxon>Loa</taxon>
    </lineage>
</organism>